<evidence type="ECO:0000256" key="3">
    <source>
        <dbReference type="ARBA" id="ARBA00022989"/>
    </source>
</evidence>
<protein>
    <submittedName>
        <fullName evidence="6">LrgB family protein</fullName>
    </submittedName>
</protein>
<feature type="transmembrane region" description="Helical" evidence="5">
    <location>
        <begin position="6"/>
        <end position="27"/>
    </location>
</feature>
<keyword evidence="3 5" id="KW-1133">Transmembrane helix</keyword>
<dbReference type="AlphaFoldDB" id="A0AAJ1MJH7"/>
<accession>A0AAJ1MJH7</accession>
<evidence type="ECO:0000313" key="7">
    <source>
        <dbReference type="Proteomes" id="UP001221217"/>
    </source>
</evidence>
<dbReference type="PANTHER" id="PTHR30249:SF0">
    <property type="entry name" value="PLASTIDAL GLYCOLATE_GLYCERATE TRANSLOCATOR 1, CHLOROPLASTIC"/>
    <property type="match status" value="1"/>
</dbReference>
<dbReference type="EMBL" id="JAQQAL010000026">
    <property type="protein sequence ID" value="MDC7227508.1"/>
    <property type="molecule type" value="Genomic_DNA"/>
</dbReference>
<dbReference type="InterPro" id="IPR007300">
    <property type="entry name" value="CidB/LrgB"/>
</dbReference>
<dbReference type="Proteomes" id="UP001221217">
    <property type="component" value="Unassembled WGS sequence"/>
</dbReference>
<gene>
    <name evidence="6" type="ORF">PQJ61_12155</name>
</gene>
<comment type="subcellular location">
    <subcellularLocation>
        <location evidence="1">Membrane</location>
        <topology evidence="1">Multi-pass membrane protein</topology>
    </subcellularLocation>
</comment>
<proteinExistence type="predicted"/>
<evidence type="ECO:0000256" key="2">
    <source>
        <dbReference type="ARBA" id="ARBA00022692"/>
    </source>
</evidence>
<evidence type="ECO:0000256" key="1">
    <source>
        <dbReference type="ARBA" id="ARBA00004141"/>
    </source>
</evidence>
<sequence length="233" mass="24143">MIDSITANPLFGICITLAAYALGVKIYSRIRISILHPVLTSSAIILVIIILTGIPLENYQNGGWIISFMLGPATVALAVPLYRQFQVLKAHVVVIMVSITVGAVVSIISTVAFAKLLGLPADLVLSLSPKSVTTPIAIEVSAKLGGLPSITALSVVFTGIIGAVTGPWLLKILRINHPTAKGLAMGTAAHAIGTSRALEMGENEGAVSSLSIGLAAIITALSAPYILSLLFNI</sequence>
<organism evidence="6 7">
    <name type="scientific">Candidatus Thalassospirochaeta sargassi</name>
    <dbReference type="NCBI Taxonomy" id="3119039"/>
    <lineage>
        <taxon>Bacteria</taxon>
        <taxon>Pseudomonadati</taxon>
        <taxon>Spirochaetota</taxon>
        <taxon>Spirochaetia</taxon>
        <taxon>Spirochaetales</taxon>
        <taxon>Spirochaetaceae</taxon>
        <taxon>Candidatus Thalassospirochaeta</taxon>
    </lineage>
</organism>
<evidence type="ECO:0000313" key="6">
    <source>
        <dbReference type="EMBL" id="MDC7227508.1"/>
    </source>
</evidence>
<feature type="transmembrane region" description="Helical" evidence="5">
    <location>
        <begin position="210"/>
        <end position="231"/>
    </location>
</feature>
<name>A0AAJ1MJH7_9SPIO</name>
<reference evidence="6 7" key="1">
    <citation type="submission" date="2022-12" db="EMBL/GenBank/DDBJ databases">
        <title>Metagenome assembled genome from gulf of manar.</title>
        <authorList>
            <person name="Kohli P."/>
            <person name="Pk S."/>
            <person name="Venkata Ramana C."/>
            <person name="Sasikala C."/>
        </authorList>
    </citation>
    <scope>NUCLEOTIDE SEQUENCE [LARGE SCALE GENOMIC DNA]</scope>
    <source>
        <strain evidence="6">JB008</strain>
    </source>
</reference>
<dbReference type="GO" id="GO:0016020">
    <property type="term" value="C:membrane"/>
    <property type="evidence" value="ECO:0007669"/>
    <property type="project" value="UniProtKB-SubCell"/>
</dbReference>
<evidence type="ECO:0000256" key="4">
    <source>
        <dbReference type="ARBA" id="ARBA00023136"/>
    </source>
</evidence>
<dbReference type="PANTHER" id="PTHR30249">
    <property type="entry name" value="PUTATIVE SEROTONIN TRANSPORTER"/>
    <property type="match status" value="1"/>
</dbReference>
<feature type="transmembrane region" description="Helical" evidence="5">
    <location>
        <begin position="94"/>
        <end position="117"/>
    </location>
</feature>
<comment type="caution">
    <text evidence="6">The sequence shown here is derived from an EMBL/GenBank/DDBJ whole genome shotgun (WGS) entry which is preliminary data.</text>
</comment>
<feature type="transmembrane region" description="Helical" evidence="5">
    <location>
        <begin position="62"/>
        <end position="82"/>
    </location>
</feature>
<dbReference type="Pfam" id="PF04172">
    <property type="entry name" value="LrgB"/>
    <property type="match status" value="1"/>
</dbReference>
<keyword evidence="2 5" id="KW-0812">Transmembrane</keyword>
<feature type="transmembrane region" description="Helical" evidence="5">
    <location>
        <begin position="150"/>
        <end position="170"/>
    </location>
</feature>
<feature type="transmembrane region" description="Helical" evidence="5">
    <location>
        <begin position="34"/>
        <end position="56"/>
    </location>
</feature>
<keyword evidence="4 5" id="KW-0472">Membrane</keyword>
<evidence type="ECO:0000256" key="5">
    <source>
        <dbReference type="SAM" id="Phobius"/>
    </source>
</evidence>